<dbReference type="GO" id="GO:0006508">
    <property type="term" value="P:proteolysis"/>
    <property type="evidence" value="ECO:0007669"/>
    <property type="project" value="UniProtKB-KW"/>
</dbReference>
<dbReference type="KEGG" id="bvv:BHK69_20215"/>
<comment type="similarity">
    <text evidence="3 11">Belongs to the peptidase M50B family.</text>
</comment>
<dbReference type="STRING" id="1526658.BHK69_20215"/>
<feature type="domain" description="PDZ" evidence="12">
    <location>
        <begin position="152"/>
        <end position="217"/>
    </location>
</feature>
<evidence type="ECO:0000256" key="11">
    <source>
        <dbReference type="RuleBase" id="RU362031"/>
    </source>
</evidence>
<keyword evidence="14" id="KW-1185">Reference proteome</keyword>
<evidence type="ECO:0000256" key="7">
    <source>
        <dbReference type="ARBA" id="ARBA00022833"/>
    </source>
</evidence>
<keyword evidence="5 11" id="KW-0812">Transmembrane</keyword>
<evidence type="ECO:0000256" key="2">
    <source>
        <dbReference type="ARBA" id="ARBA00004141"/>
    </source>
</evidence>
<sequence length="382" mass="41196">MEFVATIWNAGSSLLGYLVPFLFVLAIVVFIHELGHFLVGRWCGVDVKVFSIGFGREIYGFNDKHGTRWRIALIPLGGYVKFSGDADASSAPDNAEVAQMTPQERVRSFPAQSIGERAAIVAAGPIANFLLAIFIFTATVFLFGKQVLIPRIDQVVAGGAAERAGLQAGDLVVAIDGQPMGSFSDMQRVISVRPNEVVSVTVERAGAKLTIPVTPALVETTSPLGKQRLGIIGVQASRKAEDWTVQHFGPLEAVRNGVSETWFVVERTYDYIGKLVSGRESTDQLSGPIRIAQVSGLVASNGGFLALINLAAILSVSIGLMNLLPVPMLDGGHLMFYAIETLRGRPLSERAQEIGARIGLSLVLLLMLFVTWNDILHVRSQL</sequence>
<evidence type="ECO:0000256" key="1">
    <source>
        <dbReference type="ARBA" id="ARBA00001947"/>
    </source>
</evidence>
<evidence type="ECO:0000256" key="6">
    <source>
        <dbReference type="ARBA" id="ARBA00022801"/>
    </source>
</evidence>
<organism evidence="13 14">
    <name type="scientific">Bosea vaviloviae</name>
    <dbReference type="NCBI Taxonomy" id="1526658"/>
    <lineage>
        <taxon>Bacteria</taxon>
        <taxon>Pseudomonadati</taxon>
        <taxon>Pseudomonadota</taxon>
        <taxon>Alphaproteobacteria</taxon>
        <taxon>Hyphomicrobiales</taxon>
        <taxon>Boseaceae</taxon>
        <taxon>Bosea</taxon>
    </lineage>
</organism>
<dbReference type="SMART" id="SM00228">
    <property type="entry name" value="PDZ"/>
    <property type="match status" value="1"/>
</dbReference>
<keyword evidence="6 11" id="KW-0378">Hydrolase</keyword>
<dbReference type="AlphaFoldDB" id="A0A1D7U504"/>
<dbReference type="InterPro" id="IPR004387">
    <property type="entry name" value="Pept_M50_Zn"/>
</dbReference>
<dbReference type="RefSeq" id="WP_069691663.1">
    <property type="nucleotide sequence ID" value="NZ_CP017147.1"/>
</dbReference>
<dbReference type="PANTHER" id="PTHR42837">
    <property type="entry name" value="REGULATOR OF SIGMA-E PROTEASE RSEP"/>
    <property type="match status" value="1"/>
</dbReference>
<dbReference type="Pfam" id="PF02163">
    <property type="entry name" value="Peptidase_M50"/>
    <property type="match status" value="1"/>
</dbReference>
<dbReference type="Pfam" id="PF17820">
    <property type="entry name" value="PDZ_6"/>
    <property type="match status" value="1"/>
</dbReference>
<feature type="transmembrane region" description="Helical" evidence="11">
    <location>
        <begin position="12"/>
        <end position="32"/>
    </location>
</feature>
<dbReference type="GO" id="GO:0046872">
    <property type="term" value="F:metal ion binding"/>
    <property type="evidence" value="ECO:0007669"/>
    <property type="project" value="UniProtKB-KW"/>
</dbReference>
<keyword evidence="11" id="KW-0479">Metal-binding</keyword>
<evidence type="ECO:0000256" key="10">
    <source>
        <dbReference type="ARBA" id="ARBA00023136"/>
    </source>
</evidence>
<evidence type="ECO:0000313" key="14">
    <source>
        <dbReference type="Proteomes" id="UP000094969"/>
    </source>
</evidence>
<evidence type="ECO:0000256" key="8">
    <source>
        <dbReference type="ARBA" id="ARBA00022989"/>
    </source>
</evidence>
<dbReference type="CDD" id="cd06163">
    <property type="entry name" value="S2P-M50_PDZ_RseP-like"/>
    <property type="match status" value="1"/>
</dbReference>
<dbReference type="EMBL" id="CP017147">
    <property type="protein sequence ID" value="AOO82454.1"/>
    <property type="molecule type" value="Genomic_DNA"/>
</dbReference>
<keyword evidence="8 11" id="KW-1133">Transmembrane helix</keyword>
<dbReference type="Gene3D" id="2.30.42.10">
    <property type="match status" value="1"/>
</dbReference>
<keyword evidence="9 11" id="KW-0482">Metalloprotease</keyword>
<dbReference type="EC" id="3.4.24.-" evidence="11"/>
<evidence type="ECO:0000256" key="5">
    <source>
        <dbReference type="ARBA" id="ARBA00022692"/>
    </source>
</evidence>
<dbReference type="GO" id="GO:0016020">
    <property type="term" value="C:membrane"/>
    <property type="evidence" value="ECO:0007669"/>
    <property type="project" value="UniProtKB-SubCell"/>
</dbReference>
<dbReference type="GO" id="GO:0004222">
    <property type="term" value="F:metalloendopeptidase activity"/>
    <property type="evidence" value="ECO:0007669"/>
    <property type="project" value="InterPro"/>
</dbReference>
<protein>
    <recommendedName>
        <fullName evidence="11">Zinc metalloprotease</fullName>
        <ecNumber evidence="11">3.4.24.-</ecNumber>
    </recommendedName>
</protein>
<dbReference type="Proteomes" id="UP000094969">
    <property type="component" value="Chromosome"/>
</dbReference>
<dbReference type="PROSITE" id="PS50106">
    <property type="entry name" value="PDZ"/>
    <property type="match status" value="1"/>
</dbReference>
<dbReference type="InterPro" id="IPR041489">
    <property type="entry name" value="PDZ_6"/>
</dbReference>
<gene>
    <name evidence="13" type="ORF">BHK69_20215</name>
</gene>
<reference evidence="13 14" key="1">
    <citation type="journal article" date="2015" name="Antonie Van Leeuwenhoek">
        <title>Bosea vaviloviae sp. nov., a new species of slow-growing rhizobia isolated from nodules of the relict species Vavilovia formosa (Stev.) Fed.</title>
        <authorList>
            <person name="Safronova V.I."/>
            <person name="Kuznetsova I.G."/>
            <person name="Sazanova A.L."/>
            <person name="Kimeklis A.K."/>
            <person name="Belimov A.A."/>
            <person name="Andronov E.E."/>
            <person name="Pinaev A.G."/>
            <person name="Chizhevskaya E.P."/>
            <person name="Pukhaev A.R."/>
            <person name="Popov K.P."/>
            <person name="Willems A."/>
            <person name="Tikhonovich I.A."/>
        </authorList>
    </citation>
    <scope>NUCLEOTIDE SEQUENCE [LARGE SCALE GENOMIC DNA]</scope>
    <source>
        <strain evidence="13 14">Vaf18</strain>
    </source>
</reference>
<dbReference type="SUPFAM" id="SSF50156">
    <property type="entry name" value="PDZ domain-like"/>
    <property type="match status" value="1"/>
</dbReference>
<keyword evidence="7 11" id="KW-0862">Zinc</keyword>
<accession>A0A1D7U504</accession>
<comment type="cofactor">
    <cofactor evidence="1 11">
        <name>Zn(2+)</name>
        <dbReference type="ChEBI" id="CHEBI:29105"/>
    </cofactor>
</comment>
<keyword evidence="10 11" id="KW-0472">Membrane</keyword>
<feature type="transmembrane region" description="Helical" evidence="11">
    <location>
        <begin position="304"/>
        <end position="324"/>
    </location>
</feature>
<evidence type="ECO:0000259" key="12">
    <source>
        <dbReference type="PROSITE" id="PS50106"/>
    </source>
</evidence>
<keyword evidence="4 13" id="KW-0645">Protease</keyword>
<dbReference type="InterPro" id="IPR036034">
    <property type="entry name" value="PDZ_sf"/>
</dbReference>
<name>A0A1D7U504_9HYPH</name>
<feature type="transmembrane region" description="Helical" evidence="11">
    <location>
        <begin position="118"/>
        <end position="143"/>
    </location>
</feature>
<comment type="subcellular location">
    <subcellularLocation>
        <location evidence="2">Membrane</location>
        <topology evidence="2">Multi-pass membrane protein</topology>
    </subcellularLocation>
</comment>
<evidence type="ECO:0000313" key="13">
    <source>
        <dbReference type="EMBL" id="AOO82454.1"/>
    </source>
</evidence>
<feature type="transmembrane region" description="Helical" evidence="11">
    <location>
        <begin position="354"/>
        <end position="372"/>
    </location>
</feature>
<proteinExistence type="inferred from homology"/>
<evidence type="ECO:0000256" key="9">
    <source>
        <dbReference type="ARBA" id="ARBA00023049"/>
    </source>
</evidence>
<dbReference type="OrthoDB" id="9782003at2"/>
<dbReference type="InterPro" id="IPR001478">
    <property type="entry name" value="PDZ"/>
</dbReference>
<evidence type="ECO:0000256" key="3">
    <source>
        <dbReference type="ARBA" id="ARBA00007931"/>
    </source>
</evidence>
<dbReference type="NCBIfam" id="TIGR00054">
    <property type="entry name" value="RIP metalloprotease RseP"/>
    <property type="match status" value="1"/>
</dbReference>
<dbReference type="InterPro" id="IPR008915">
    <property type="entry name" value="Peptidase_M50"/>
</dbReference>
<dbReference type="PANTHER" id="PTHR42837:SF2">
    <property type="entry name" value="MEMBRANE METALLOPROTEASE ARASP2, CHLOROPLASTIC-RELATED"/>
    <property type="match status" value="1"/>
</dbReference>
<evidence type="ECO:0000256" key="4">
    <source>
        <dbReference type="ARBA" id="ARBA00022670"/>
    </source>
</evidence>
<dbReference type="CDD" id="cd23081">
    <property type="entry name" value="cpPDZ_EcRseP-like"/>
    <property type="match status" value="1"/>
</dbReference>